<reference evidence="3" key="1">
    <citation type="submission" date="2020-10" db="EMBL/GenBank/DDBJ databases">
        <authorList>
            <person name="Gilroy R."/>
        </authorList>
    </citation>
    <scope>NUCLEOTIDE SEQUENCE</scope>
    <source>
        <strain evidence="3">D3-1215</strain>
    </source>
</reference>
<protein>
    <submittedName>
        <fullName evidence="3">Glycosyltransferase family 4 protein</fullName>
    </submittedName>
</protein>
<dbReference type="Proteomes" id="UP000823637">
    <property type="component" value="Unassembled WGS sequence"/>
</dbReference>
<dbReference type="PANTHER" id="PTHR12526">
    <property type="entry name" value="GLYCOSYLTRANSFERASE"/>
    <property type="match status" value="1"/>
</dbReference>
<dbReference type="Pfam" id="PF13439">
    <property type="entry name" value="Glyco_transf_4"/>
    <property type="match status" value="1"/>
</dbReference>
<dbReference type="InterPro" id="IPR028098">
    <property type="entry name" value="Glyco_trans_4-like_N"/>
</dbReference>
<dbReference type="Pfam" id="PF00534">
    <property type="entry name" value="Glycos_transf_1"/>
    <property type="match status" value="1"/>
</dbReference>
<dbReference type="SUPFAM" id="SSF53756">
    <property type="entry name" value="UDP-Glycosyltransferase/glycogen phosphorylase"/>
    <property type="match status" value="1"/>
</dbReference>
<evidence type="ECO:0000259" key="1">
    <source>
        <dbReference type="Pfam" id="PF00534"/>
    </source>
</evidence>
<organism evidence="3 4">
    <name type="scientific">Candidatus Enterocola intestinipullorum</name>
    <dbReference type="NCBI Taxonomy" id="2840783"/>
    <lineage>
        <taxon>Bacteria</taxon>
        <taxon>Pseudomonadati</taxon>
        <taxon>Bacteroidota</taxon>
        <taxon>Bacteroidia</taxon>
        <taxon>Bacteroidales</taxon>
        <taxon>Candidatus Enterocola</taxon>
    </lineage>
</organism>
<dbReference type="EMBL" id="JADIMR010000047">
    <property type="protein sequence ID" value="MBO8446757.1"/>
    <property type="molecule type" value="Genomic_DNA"/>
</dbReference>
<dbReference type="GO" id="GO:0016757">
    <property type="term" value="F:glycosyltransferase activity"/>
    <property type="evidence" value="ECO:0007669"/>
    <property type="project" value="InterPro"/>
</dbReference>
<dbReference type="CDD" id="cd03801">
    <property type="entry name" value="GT4_PimA-like"/>
    <property type="match status" value="1"/>
</dbReference>
<dbReference type="InterPro" id="IPR001296">
    <property type="entry name" value="Glyco_trans_1"/>
</dbReference>
<dbReference type="AlphaFoldDB" id="A0A9D9EF34"/>
<proteinExistence type="predicted"/>
<sequence length="344" mass="39461">MDLFRKKDKLGYKIAAIHRKGGALEEDLKNTGVTFSLLFPKFPFDPVYLIRLRKRILGYKAKIVHAQQYLDAIYAKIALIGTKVKIVQTYHGYDYGLNKRGDAMIKFISKRIDCNIFVSKTQKGYFVGNLNLPESKVAVVYNGVDFSKLGDINKHEATSGVLRLGTVGNFVQGRDQYTLCKFLKVLKENNINYRFDFVGRKDEKNPGYFDKCHDFCVRNGLMESVRFLGSRTDVPELLKTWDAFLYSTDHDTFGLAVIEAIASGIPVFVNDWGVMREVTDNGELAVLYKTKDVEDLYKSFAGFISSPQRFFESSYHNAETIRSKFSIEQYILHLNNLYFKINRT</sequence>
<dbReference type="Gene3D" id="3.40.50.2000">
    <property type="entry name" value="Glycogen Phosphorylase B"/>
    <property type="match status" value="2"/>
</dbReference>
<comment type="caution">
    <text evidence="3">The sequence shown here is derived from an EMBL/GenBank/DDBJ whole genome shotgun (WGS) entry which is preliminary data.</text>
</comment>
<feature type="domain" description="Glycosyltransferase subfamily 4-like N-terminal" evidence="2">
    <location>
        <begin position="12"/>
        <end position="147"/>
    </location>
</feature>
<evidence type="ECO:0000313" key="4">
    <source>
        <dbReference type="Proteomes" id="UP000823637"/>
    </source>
</evidence>
<feature type="domain" description="Glycosyl transferase family 1" evidence="1">
    <location>
        <begin position="162"/>
        <end position="307"/>
    </location>
</feature>
<dbReference type="PANTHER" id="PTHR12526:SF630">
    <property type="entry name" value="GLYCOSYLTRANSFERASE"/>
    <property type="match status" value="1"/>
</dbReference>
<reference evidence="3" key="2">
    <citation type="journal article" date="2021" name="PeerJ">
        <title>Extensive microbial diversity within the chicken gut microbiome revealed by metagenomics and culture.</title>
        <authorList>
            <person name="Gilroy R."/>
            <person name="Ravi A."/>
            <person name="Getino M."/>
            <person name="Pursley I."/>
            <person name="Horton D.L."/>
            <person name="Alikhan N.F."/>
            <person name="Baker D."/>
            <person name="Gharbi K."/>
            <person name="Hall N."/>
            <person name="Watson M."/>
            <person name="Adriaenssens E.M."/>
            <person name="Foster-Nyarko E."/>
            <person name="Jarju S."/>
            <person name="Secka A."/>
            <person name="Antonio M."/>
            <person name="Oren A."/>
            <person name="Chaudhuri R.R."/>
            <person name="La Ragione R."/>
            <person name="Hildebrand F."/>
            <person name="Pallen M.J."/>
        </authorList>
    </citation>
    <scope>NUCLEOTIDE SEQUENCE</scope>
    <source>
        <strain evidence="3">D3-1215</strain>
    </source>
</reference>
<evidence type="ECO:0000313" key="3">
    <source>
        <dbReference type="EMBL" id="MBO8446757.1"/>
    </source>
</evidence>
<evidence type="ECO:0000259" key="2">
    <source>
        <dbReference type="Pfam" id="PF13439"/>
    </source>
</evidence>
<accession>A0A9D9EF34</accession>
<name>A0A9D9EF34_9BACT</name>
<gene>
    <name evidence="3" type="ORF">IAC32_03295</name>
</gene>